<dbReference type="GeneID" id="36325941"/>
<feature type="compositionally biased region" description="Basic and acidic residues" evidence="1">
    <location>
        <begin position="79"/>
        <end position="94"/>
    </location>
</feature>
<feature type="region of interest" description="Disordered" evidence="1">
    <location>
        <begin position="52"/>
        <end position="218"/>
    </location>
</feature>
<feature type="region of interest" description="Disordered" evidence="1">
    <location>
        <begin position="1"/>
        <end position="37"/>
    </location>
</feature>
<dbReference type="RefSeq" id="XP_024337913.1">
    <property type="nucleotide sequence ID" value="XM_024480991.1"/>
</dbReference>
<name>A0A1X6MXP5_9APHY</name>
<reference evidence="2 3" key="1">
    <citation type="submission" date="2017-04" db="EMBL/GenBank/DDBJ databases">
        <title>Genome Sequence of the Model Brown-Rot Fungus Postia placenta SB12.</title>
        <authorList>
            <consortium name="DOE Joint Genome Institute"/>
            <person name="Gaskell J."/>
            <person name="Kersten P."/>
            <person name="Larrondo L.F."/>
            <person name="Canessa P."/>
            <person name="Martinez D."/>
            <person name="Hibbett D."/>
            <person name="Schmoll M."/>
            <person name="Kubicek C.P."/>
            <person name="Martinez A.T."/>
            <person name="Yadav J."/>
            <person name="Master E."/>
            <person name="Magnuson J.K."/>
            <person name="James T."/>
            <person name="Yaver D."/>
            <person name="Berka R."/>
            <person name="Labutti K."/>
            <person name="Lipzen A."/>
            <person name="Aerts A."/>
            <person name="Barry K."/>
            <person name="Henrissat B."/>
            <person name="Blanchette R."/>
            <person name="Grigoriev I."/>
            <person name="Cullen D."/>
        </authorList>
    </citation>
    <scope>NUCLEOTIDE SEQUENCE [LARGE SCALE GENOMIC DNA]</scope>
    <source>
        <strain evidence="2 3">MAD-698-R-SB12</strain>
    </source>
</reference>
<proteinExistence type="predicted"/>
<dbReference type="GO" id="GO:0005634">
    <property type="term" value="C:nucleus"/>
    <property type="evidence" value="ECO:0007669"/>
    <property type="project" value="TreeGrafter"/>
</dbReference>
<feature type="compositionally biased region" description="Polar residues" evidence="1">
    <location>
        <begin position="16"/>
        <end position="29"/>
    </location>
</feature>
<organism evidence="2 3">
    <name type="scientific">Postia placenta MAD-698-R-SB12</name>
    <dbReference type="NCBI Taxonomy" id="670580"/>
    <lineage>
        <taxon>Eukaryota</taxon>
        <taxon>Fungi</taxon>
        <taxon>Dikarya</taxon>
        <taxon>Basidiomycota</taxon>
        <taxon>Agaricomycotina</taxon>
        <taxon>Agaricomycetes</taxon>
        <taxon>Polyporales</taxon>
        <taxon>Adustoporiaceae</taxon>
        <taxon>Rhodonia</taxon>
    </lineage>
</organism>
<feature type="compositionally biased region" description="Basic and acidic residues" evidence="1">
    <location>
        <begin position="165"/>
        <end position="181"/>
    </location>
</feature>
<protein>
    <submittedName>
        <fullName evidence="2">Uncharacterized protein</fullName>
    </submittedName>
</protein>
<dbReference type="Proteomes" id="UP000194127">
    <property type="component" value="Unassembled WGS sequence"/>
</dbReference>
<evidence type="ECO:0000256" key="1">
    <source>
        <dbReference type="SAM" id="MobiDB-lite"/>
    </source>
</evidence>
<dbReference type="OrthoDB" id="5876637at2759"/>
<evidence type="ECO:0000313" key="3">
    <source>
        <dbReference type="Proteomes" id="UP000194127"/>
    </source>
</evidence>
<gene>
    <name evidence="2" type="ORF">POSPLADRAFT_1058052</name>
</gene>
<dbReference type="AlphaFoldDB" id="A0A1X6MXP5"/>
<dbReference type="STRING" id="670580.A0A1X6MXP5"/>
<dbReference type="PANTHER" id="PTHR21838">
    <property type="entry name" value="COILED-COIL DOMAIN-CONTAINING PROTEIN 137"/>
    <property type="match status" value="1"/>
</dbReference>
<dbReference type="PANTHER" id="PTHR21838:SF2">
    <property type="entry name" value="COILED-COIL DOMAIN-CONTAINING PROTEIN 137"/>
    <property type="match status" value="1"/>
</dbReference>
<sequence>MPHKRSKRSLREKQRSASSLNLPPTSTNAIEKEDIPKGAARILYANKIQEEYRDRKRKAQVDGAEPDSQGQGSRKKQRRSEADGDARKSGKVEMKIQPGESMMHFNRRVEDSMRGVVRTAMKHSSTVSRKSRKEEEEALRSAKSAGKKPQPARSQTPEALPATQDSHRASSREHGPKDFERLSTSAPKRLNDIVLAPPDLKKLPRGAKPKAPSTGAGEVASTLRQGALSMAQKAMLEEERVRVVKLYREMKKAKAGG</sequence>
<evidence type="ECO:0000313" key="2">
    <source>
        <dbReference type="EMBL" id="OSX61119.1"/>
    </source>
</evidence>
<dbReference type="InterPro" id="IPR026680">
    <property type="entry name" value="CCDC137"/>
</dbReference>
<dbReference type="EMBL" id="KZ110599">
    <property type="protein sequence ID" value="OSX61119.1"/>
    <property type="molecule type" value="Genomic_DNA"/>
</dbReference>
<accession>A0A1X6MXP5</accession>
<keyword evidence="3" id="KW-1185">Reference proteome</keyword>